<feature type="region of interest" description="Disordered" evidence="1">
    <location>
        <begin position="181"/>
        <end position="212"/>
    </location>
</feature>
<sequence length="367" mass="42021">MITIRQQRQEFETELRTYKGDDPLDVWTRYISWIEQTFPKGGKESHIDEILHKCVTAFRGDERYNSDTRFLDIWIKFASICTEPLEIYKYMFDNKIGHKLASFYEAWASELESLGNTKKADTVYIQGLENGAEPQDLLRRRQGELHARVARRVAGELVAPPEPVTVFEEPCRHALGALRGRQSGKKVPVERASTTVQGSTRMPQNSDAPNTNRPGFQILSDENADPANLMQSTGEWLNIPTKGTHKENTQKAGVWTKGKMKQRNTPVVKLSEISSVSKPEFSVYTDVDDLITATPQGKHFHYSSILSAKKPEKYQDPFDRFQQDVGSEPGVRLMYPKEKVYCGGLEFQLEEIRAFKWIENQRQVEKS</sequence>
<dbReference type="GO" id="GO:0005634">
    <property type="term" value="C:nucleus"/>
    <property type="evidence" value="ECO:0007669"/>
    <property type="project" value="TreeGrafter"/>
</dbReference>
<dbReference type="PROSITE" id="PS51489">
    <property type="entry name" value="BUB1_N"/>
    <property type="match status" value="1"/>
</dbReference>
<name>A0AAD9JLI3_9ANNE</name>
<proteinExistence type="predicted"/>
<organism evidence="3 4">
    <name type="scientific">Paralvinella palmiformis</name>
    <dbReference type="NCBI Taxonomy" id="53620"/>
    <lineage>
        <taxon>Eukaryota</taxon>
        <taxon>Metazoa</taxon>
        <taxon>Spiralia</taxon>
        <taxon>Lophotrochozoa</taxon>
        <taxon>Annelida</taxon>
        <taxon>Polychaeta</taxon>
        <taxon>Sedentaria</taxon>
        <taxon>Canalipalpata</taxon>
        <taxon>Terebellida</taxon>
        <taxon>Terebelliformia</taxon>
        <taxon>Alvinellidae</taxon>
        <taxon>Paralvinella</taxon>
    </lineage>
</organism>
<dbReference type="SMART" id="SM00777">
    <property type="entry name" value="Mad3_BUB1_I"/>
    <property type="match status" value="1"/>
</dbReference>
<evidence type="ECO:0000313" key="4">
    <source>
        <dbReference type="Proteomes" id="UP001208570"/>
    </source>
</evidence>
<keyword evidence="4" id="KW-1185">Reference proteome</keyword>
<dbReference type="Gene3D" id="1.25.40.430">
    <property type="match status" value="1"/>
</dbReference>
<dbReference type="InterPro" id="IPR015661">
    <property type="entry name" value="Bub1/Mad3"/>
</dbReference>
<dbReference type="InterPro" id="IPR013212">
    <property type="entry name" value="Mad3/Bub1_I"/>
</dbReference>
<dbReference type="Proteomes" id="UP001208570">
    <property type="component" value="Unassembled WGS sequence"/>
</dbReference>
<feature type="compositionally biased region" description="Polar residues" evidence="1">
    <location>
        <begin position="192"/>
        <end position="212"/>
    </location>
</feature>
<dbReference type="GO" id="GO:0007094">
    <property type="term" value="P:mitotic spindle assembly checkpoint signaling"/>
    <property type="evidence" value="ECO:0007669"/>
    <property type="project" value="InterPro"/>
</dbReference>
<dbReference type="GO" id="GO:0004672">
    <property type="term" value="F:protein kinase activity"/>
    <property type="evidence" value="ECO:0007669"/>
    <property type="project" value="TreeGrafter"/>
</dbReference>
<dbReference type="AlphaFoldDB" id="A0AAD9JLI3"/>
<feature type="domain" description="BUB1 N-terminal" evidence="2">
    <location>
        <begin position="11"/>
        <end position="169"/>
    </location>
</feature>
<evidence type="ECO:0000259" key="2">
    <source>
        <dbReference type="PROSITE" id="PS51489"/>
    </source>
</evidence>
<protein>
    <recommendedName>
        <fullName evidence="2">BUB1 N-terminal domain-containing protein</fullName>
    </recommendedName>
</protein>
<dbReference type="EMBL" id="JAODUP010000241">
    <property type="protein sequence ID" value="KAK2155419.1"/>
    <property type="molecule type" value="Genomic_DNA"/>
</dbReference>
<evidence type="ECO:0000256" key="1">
    <source>
        <dbReference type="SAM" id="MobiDB-lite"/>
    </source>
</evidence>
<accession>A0AAD9JLI3</accession>
<dbReference type="FunFam" id="1.25.40.430:FF:000003">
    <property type="entry name" value="Checkpoint serine/threonine-protein kinase BUB1"/>
    <property type="match status" value="1"/>
</dbReference>
<dbReference type="PANTHER" id="PTHR14030">
    <property type="entry name" value="MITOTIC CHECKPOINT SERINE/THREONINE-PROTEIN KINASE BUB1"/>
    <property type="match status" value="1"/>
</dbReference>
<dbReference type="PANTHER" id="PTHR14030:SF4">
    <property type="entry name" value="BUB1 KINASE, ISOFORM A-RELATED"/>
    <property type="match status" value="1"/>
</dbReference>
<dbReference type="Pfam" id="PF08311">
    <property type="entry name" value="Mad3_BUB1_I"/>
    <property type="match status" value="1"/>
</dbReference>
<gene>
    <name evidence="3" type="ORF">LSH36_241g07000</name>
</gene>
<evidence type="ECO:0000313" key="3">
    <source>
        <dbReference type="EMBL" id="KAK2155419.1"/>
    </source>
</evidence>
<reference evidence="3" key="1">
    <citation type="journal article" date="2023" name="Mol. Biol. Evol.">
        <title>Third-Generation Sequencing Reveals the Adaptive Role of the Epigenome in Three Deep-Sea Polychaetes.</title>
        <authorList>
            <person name="Perez M."/>
            <person name="Aroh O."/>
            <person name="Sun Y."/>
            <person name="Lan Y."/>
            <person name="Juniper S.K."/>
            <person name="Young C.R."/>
            <person name="Angers B."/>
            <person name="Qian P.Y."/>
        </authorList>
    </citation>
    <scope>NUCLEOTIDE SEQUENCE</scope>
    <source>
        <strain evidence="3">P08H-3</strain>
    </source>
</reference>
<dbReference type="GO" id="GO:0032991">
    <property type="term" value="C:protein-containing complex"/>
    <property type="evidence" value="ECO:0007669"/>
    <property type="project" value="UniProtKB-ARBA"/>
</dbReference>
<dbReference type="GO" id="GO:0051754">
    <property type="term" value="P:meiotic sister chromatid cohesion, centromeric"/>
    <property type="evidence" value="ECO:0007669"/>
    <property type="project" value="TreeGrafter"/>
</dbReference>
<comment type="caution">
    <text evidence="3">The sequence shown here is derived from an EMBL/GenBank/DDBJ whole genome shotgun (WGS) entry which is preliminary data.</text>
</comment>